<dbReference type="EMBL" id="JASCZI010030675">
    <property type="protein sequence ID" value="MED6124254.1"/>
    <property type="molecule type" value="Genomic_DNA"/>
</dbReference>
<accession>A0ABU6RJW2</accession>
<proteinExistence type="predicted"/>
<comment type="caution">
    <text evidence="1">The sequence shown here is derived from an EMBL/GenBank/DDBJ whole genome shotgun (WGS) entry which is preliminary data.</text>
</comment>
<reference evidence="1 2" key="1">
    <citation type="journal article" date="2023" name="Plants (Basel)">
        <title>Bridging the Gap: Combining Genomics and Transcriptomics Approaches to Understand Stylosanthes scabra, an Orphan Legume from the Brazilian Caatinga.</title>
        <authorList>
            <person name="Ferreira-Neto J.R.C."/>
            <person name="da Silva M.D."/>
            <person name="Binneck E."/>
            <person name="de Melo N.F."/>
            <person name="da Silva R.H."/>
            <person name="de Melo A.L.T.M."/>
            <person name="Pandolfi V."/>
            <person name="Bustamante F.O."/>
            <person name="Brasileiro-Vidal A.C."/>
            <person name="Benko-Iseppon A.M."/>
        </authorList>
    </citation>
    <scope>NUCLEOTIDE SEQUENCE [LARGE SCALE GENOMIC DNA]</scope>
    <source>
        <tissue evidence="1">Leaves</tissue>
    </source>
</reference>
<gene>
    <name evidence="1" type="ORF">PIB30_057279</name>
</gene>
<evidence type="ECO:0000313" key="1">
    <source>
        <dbReference type="EMBL" id="MED6124254.1"/>
    </source>
</evidence>
<sequence length="96" mass="10269">MGGTNPVPNILCVHNNVEPRSQQNSSKSRVTGKNSPCHSSFKLNEFGPQRALGWVERLEIPLLAFKLEDFQPSGACAPLIAAHAALLASGSCVRSL</sequence>
<dbReference type="Proteomes" id="UP001341840">
    <property type="component" value="Unassembled WGS sequence"/>
</dbReference>
<organism evidence="1 2">
    <name type="scientific">Stylosanthes scabra</name>
    <dbReference type="NCBI Taxonomy" id="79078"/>
    <lineage>
        <taxon>Eukaryota</taxon>
        <taxon>Viridiplantae</taxon>
        <taxon>Streptophyta</taxon>
        <taxon>Embryophyta</taxon>
        <taxon>Tracheophyta</taxon>
        <taxon>Spermatophyta</taxon>
        <taxon>Magnoliopsida</taxon>
        <taxon>eudicotyledons</taxon>
        <taxon>Gunneridae</taxon>
        <taxon>Pentapetalae</taxon>
        <taxon>rosids</taxon>
        <taxon>fabids</taxon>
        <taxon>Fabales</taxon>
        <taxon>Fabaceae</taxon>
        <taxon>Papilionoideae</taxon>
        <taxon>50 kb inversion clade</taxon>
        <taxon>dalbergioids sensu lato</taxon>
        <taxon>Dalbergieae</taxon>
        <taxon>Pterocarpus clade</taxon>
        <taxon>Stylosanthes</taxon>
    </lineage>
</organism>
<protein>
    <submittedName>
        <fullName evidence="1">Uncharacterized protein</fullName>
    </submittedName>
</protein>
<evidence type="ECO:0000313" key="2">
    <source>
        <dbReference type="Proteomes" id="UP001341840"/>
    </source>
</evidence>
<keyword evidence="2" id="KW-1185">Reference proteome</keyword>
<name>A0ABU6RJW2_9FABA</name>